<proteinExistence type="predicted"/>
<organism evidence="1">
    <name type="scientific">Bradyrhizobium septentrionale</name>
    <dbReference type="NCBI Taxonomy" id="1404411"/>
    <lineage>
        <taxon>Bacteria</taxon>
        <taxon>Pseudomonadati</taxon>
        <taxon>Pseudomonadota</taxon>
        <taxon>Alphaproteobacteria</taxon>
        <taxon>Hyphomicrobiales</taxon>
        <taxon>Nitrobacteraceae</taxon>
        <taxon>Bradyrhizobium</taxon>
    </lineage>
</organism>
<sequence>MQLVQFDGCSIELMSLYDETLIDQHAVDGFSFGRYIRDQLHEREGKADQCSIDL</sequence>
<gene>
    <name evidence="1" type="ORF">HAP48_036270</name>
</gene>
<accession>A0A973W6K6</accession>
<dbReference type="RefSeq" id="WP_166214498.1">
    <property type="nucleotide sequence ID" value="NZ_CP088285.1"/>
</dbReference>
<protein>
    <submittedName>
        <fullName evidence="1">Uncharacterized protein</fullName>
    </submittedName>
</protein>
<dbReference type="EMBL" id="JAAOLE020000001">
    <property type="protein sequence ID" value="NVI48256.1"/>
    <property type="molecule type" value="Genomic_DNA"/>
</dbReference>
<name>A0A973W6K6_9BRAD</name>
<reference evidence="1" key="1">
    <citation type="submission" date="2020-06" db="EMBL/GenBank/DDBJ databases">
        <title>Whole Genome Sequence of Bradyrhizobium sp. Strain 1S1.</title>
        <authorList>
            <person name="Bromfield E.S.P."/>
            <person name="Cloutier S."/>
        </authorList>
    </citation>
    <scope>NUCLEOTIDE SEQUENCE [LARGE SCALE GENOMIC DNA]</scope>
    <source>
        <strain evidence="1">1S1</strain>
    </source>
</reference>
<comment type="caution">
    <text evidence="1">The sequence shown here is derived from an EMBL/GenBank/DDBJ whole genome shotgun (WGS) entry which is preliminary data.</text>
</comment>
<evidence type="ECO:0000313" key="1">
    <source>
        <dbReference type="EMBL" id="NVI48256.1"/>
    </source>
</evidence>
<dbReference type="AlphaFoldDB" id="A0A973W6K6"/>